<protein>
    <submittedName>
        <fullName evidence="5">Microcin C7 resistance MccF family protein</fullName>
    </submittedName>
</protein>
<evidence type="ECO:0000259" key="4">
    <source>
        <dbReference type="Pfam" id="PF17676"/>
    </source>
</evidence>
<dbReference type="EMBL" id="FO681347">
    <property type="protein sequence ID" value="CCV64601.1"/>
    <property type="molecule type" value="Genomic_DNA"/>
</dbReference>
<dbReference type="InterPro" id="IPR027461">
    <property type="entry name" value="Carboxypeptidase_A_C_sf"/>
</dbReference>
<name>U4KS03_ALTPJ</name>
<dbReference type="InterPro" id="IPR040921">
    <property type="entry name" value="Peptidase_S66C"/>
</dbReference>
<evidence type="ECO:0000313" key="5">
    <source>
        <dbReference type="EMBL" id="CCV64601.1"/>
    </source>
</evidence>
<accession>U4KS03</accession>
<dbReference type="SUPFAM" id="SSF141986">
    <property type="entry name" value="LD-carboxypeptidase A C-terminal domain-like"/>
    <property type="match status" value="1"/>
</dbReference>
<keyword evidence="2" id="KW-0378">Hydrolase</keyword>
<dbReference type="InterPro" id="IPR003507">
    <property type="entry name" value="S66_fam"/>
</dbReference>
<evidence type="ECO:0000256" key="2">
    <source>
        <dbReference type="ARBA" id="ARBA00022801"/>
    </source>
</evidence>
<evidence type="ECO:0000259" key="3">
    <source>
        <dbReference type="Pfam" id="PF02016"/>
    </source>
</evidence>
<gene>
    <name evidence="5" type="primary">mccF</name>
    <name evidence="5" type="ORF">BN85410240</name>
</gene>
<dbReference type="Proteomes" id="UP000032740">
    <property type="component" value="Chromosome"/>
</dbReference>
<dbReference type="PIRSF" id="PIRSF028757">
    <property type="entry name" value="LD-carboxypeptidase"/>
    <property type="match status" value="1"/>
</dbReference>
<dbReference type="KEGG" id="apal:BN85410240"/>
<dbReference type="HOGENOM" id="CLU_034346_1_0_14"/>
<dbReference type="RefSeq" id="WP_026660881.1">
    <property type="nucleotide sequence ID" value="NC_022538.1"/>
</dbReference>
<dbReference type="InterPro" id="IPR029062">
    <property type="entry name" value="Class_I_gatase-like"/>
</dbReference>
<dbReference type="OrthoDB" id="9807329at2"/>
<keyword evidence="6" id="KW-1185">Reference proteome</keyword>
<dbReference type="Pfam" id="PF02016">
    <property type="entry name" value="Peptidase_S66"/>
    <property type="match status" value="1"/>
</dbReference>
<dbReference type="InterPro" id="IPR040449">
    <property type="entry name" value="Peptidase_S66_N"/>
</dbReference>
<dbReference type="CDD" id="cd07062">
    <property type="entry name" value="Peptidase_S66_mccF_like"/>
    <property type="match status" value="1"/>
</dbReference>
<dbReference type="Pfam" id="PF17676">
    <property type="entry name" value="Peptidase_S66C"/>
    <property type="match status" value="1"/>
</dbReference>
<reference evidence="5 6" key="1">
    <citation type="journal article" date="2013" name="J. Mol. Microbiol. Biotechnol.">
        <title>Analysis of the Complete Genomes of Acholeplasma brassicae , A. palmae and A. laidlawii and Their Comparison to the Obligate Parasites from ' Candidatus Phytoplasma'.</title>
        <authorList>
            <person name="Kube M."/>
            <person name="Siewert C."/>
            <person name="Migdoll A.M."/>
            <person name="Duduk B."/>
            <person name="Holz S."/>
            <person name="Rabus R."/>
            <person name="Seemuller E."/>
            <person name="Mitrovic J."/>
            <person name="Muller I."/>
            <person name="Buttner C."/>
            <person name="Reinhardt R."/>
        </authorList>
    </citation>
    <scope>NUCLEOTIDE SEQUENCE [LARGE SCALE GENOMIC DNA]</scope>
    <source>
        <strain evidence="5 6">J233</strain>
    </source>
</reference>
<proteinExistence type="inferred from homology"/>
<dbReference type="PANTHER" id="PTHR30237">
    <property type="entry name" value="MURAMOYLTETRAPEPTIDE CARBOXYPEPTIDASE"/>
    <property type="match status" value="1"/>
</dbReference>
<dbReference type="GO" id="GO:0016787">
    <property type="term" value="F:hydrolase activity"/>
    <property type="evidence" value="ECO:0007669"/>
    <property type="project" value="UniProtKB-KW"/>
</dbReference>
<evidence type="ECO:0000313" key="6">
    <source>
        <dbReference type="Proteomes" id="UP000032740"/>
    </source>
</evidence>
<dbReference type="SUPFAM" id="SSF52317">
    <property type="entry name" value="Class I glutamine amidotransferase-like"/>
    <property type="match status" value="1"/>
</dbReference>
<evidence type="ECO:0000256" key="1">
    <source>
        <dbReference type="ARBA" id="ARBA00010233"/>
    </source>
</evidence>
<dbReference type="STRING" id="1318466.BN85410240"/>
<organism evidence="5 6">
    <name type="scientific">Alteracholeplasma palmae (strain ATCC 49389 / J233)</name>
    <name type="common">Acholeplasma palmae</name>
    <dbReference type="NCBI Taxonomy" id="1318466"/>
    <lineage>
        <taxon>Bacteria</taxon>
        <taxon>Bacillati</taxon>
        <taxon>Mycoplasmatota</taxon>
        <taxon>Mollicutes</taxon>
        <taxon>Acholeplasmatales</taxon>
        <taxon>Acholeplasmataceae</taxon>
        <taxon>Acholeplasma</taxon>
    </lineage>
</organism>
<dbReference type="AlphaFoldDB" id="U4KS03"/>
<feature type="domain" description="LD-carboxypeptidase C-terminal" evidence="4">
    <location>
        <begin position="213"/>
        <end position="342"/>
    </location>
</feature>
<dbReference type="Gene3D" id="3.50.30.60">
    <property type="entry name" value="LD-carboxypeptidase A C-terminal domain-like"/>
    <property type="match status" value="1"/>
</dbReference>
<dbReference type="InterPro" id="IPR027478">
    <property type="entry name" value="LdcA_N"/>
</dbReference>
<feature type="domain" description="LD-carboxypeptidase N-terminal" evidence="3">
    <location>
        <begin position="13"/>
        <end position="138"/>
    </location>
</feature>
<dbReference type="PANTHER" id="PTHR30237:SF4">
    <property type="entry name" value="LD-CARBOXYPEPTIDASE C-TERMINAL DOMAIN-CONTAINING PROTEIN"/>
    <property type="match status" value="1"/>
</dbReference>
<dbReference type="Gene3D" id="3.40.50.10740">
    <property type="entry name" value="Class I glutamine amidotransferase-like"/>
    <property type="match status" value="1"/>
</dbReference>
<sequence length="358" mass="41621">MIKPKKLQKGDKVAIVSLSSGILGEDFCKHTLEKGIERLHQLNLKPVFMENTLKGFSYIKDHPEKRAQDLKDAYYNKEIKAIICAIGGDDTYRILPYLIEDKTFIDYAKNNPKIFTGFSDTTNNHFFFHHIGIVSYYGFNFINDLAELDKEMLPYSKKSILQTFENFSQTEIKSSDIWYEERKKFDTTEVNTPRISHKETRGYEVLRGSGIVSGKLIGGCLESIYDMFYGTRHQEEKEIYEKYGILEQTGLWQDKILFIETSEEKPTPERYKELLEGLKVKKVLEKVKAILVGKPQDEAFYEECKKILLDATALYHTPILYNMNFGHGYPRTILPYGLEAQLDLDDKKITIKETFFQE</sequence>
<comment type="similarity">
    <text evidence="1">Belongs to the peptidase S66 family.</text>
</comment>